<proteinExistence type="predicted"/>
<gene>
    <name evidence="1" type="ORF">LG219_15240</name>
</gene>
<protein>
    <submittedName>
        <fullName evidence="1">Uncharacterized protein</fullName>
    </submittedName>
</protein>
<evidence type="ECO:0000313" key="2">
    <source>
        <dbReference type="Proteomes" id="UP001198034"/>
    </source>
</evidence>
<dbReference type="EMBL" id="JAJAWG010000024">
    <property type="protein sequence ID" value="MCB5197609.1"/>
    <property type="molecule type" value="Genomic_DNA"/>
</dbReference>
<organism evidence="1 2">
    <name type="scientific">Deefgea salmonis</name>
    <dbReference type="NCBI Taxonomy" id="2875502"/>
    <lineage>
        <taxon>Bacteria</taxon>
        <taxon>Pseudomonadati</taxon>
        <taxon>Pseudomonadota</taxon>
        <taxon>Betaproteobacteria</taxon>
        <taxon>Neisseriales</taxon>
        <taxon>Chitinibacteraceae</taxon>
        <taxon>Deefgea</taxon>
    </lineage>
</organism>
<name>A0ABS8BPT2_9NEIS</name>
<comment type="caution">
    <text evidence="1">The sequence shown here is derived from an EMBL/GenBank/DDBJ whole genome shotgun (WGS) entry which is preliminary data.</text>
</comment>
<evidence type="ECO:0000313" key="1">
    <source>
        <dbReference type="EMBL" id="MCB5197609.1"/>
    </source>
</evidence>
<accession>A0ABS8BPT2</accession>
<dbReference type="RefSeq" id="WP_226765283.1">
    <property type="nucleotide sequence ID" value="NZ_JAJAWG010000024.1"/>
</dbReference>
<keyword evidence="2" id="KW-1185">Reference proteome</keyword>
<reference evidence="1 2" key="1">
    <citation type="submission" date="2021-10" db="EMBL/GenBank/DDBJ databases">
        <authorList>
            <person name="Chen M."/>
        </authorList>
    </citation>
    <scope>NUCLEOTIDE SEQUENCE [LARGE SCALE GENOMIC DNA]</scope>
    <source>
        <strain evidence="1 2">H3-26</strain>
    </source>
</reference>
<sequence length="75" mass="8982">MMFNLDKRTFELLNKAGHKITFEQFREVYKIRMDERYNDPKAVAKRAKEQKENEAYLESYRKALANEQPEPPSVT</sequence>
<dbReference type="Proteomes" id="UP001198034">
    <property type="component" value="Unassembled WGS sequence"/>
</dbReference>